<dbReference type="PROSITE" id="PS50088">
    <property type="entry name" value="ANK_REPEAT"/>
    <property type="match status" value="3"/>
</dbReference>
<evidence type="ECO:0000313" key="5">
    <source>
        <dbReference type="Proteomes" id="UP001497623"/>
    </source>
</evidence>
<keyword evidence="5" id="KW-1185">Reference proteome</keyword>
<dbReference type="PANTHER" id="PTHR24171:SF9">
    <property type="entry name" value="ANKYRIN REPEAT DOMAIN-CONTAINING PROTEIN 39"/>
    <property type="match status" value="1"/>
</dbReference>
<feature type="repeat" description="ANK" evidence="3">
    <location>
        <begin position="1"/>
        <end position="30"/>
    </location>
</feature>
<evidence type="ECO:0000313" key="4">
    <source>
        <dbReference type="EMBL" id="CAL4162857.1"/>
    </source>
</evidence>
<feature type="non-terminal residue" evidence="4">
    <location>
        <position position="1"/>
    </location>
</feature>
<dbReference type="PANTHER" id="PTHR24171">
    <property type="entry name" value="ANKYRIN REPEAT DOMAIN-CONTAINING PROTEIN 39-RELATED"/>
    <property type="match status" value="1"/>
</dbReference>
<feature type="repeat" description="ANK" evidence="3">
    <location>
        <begin position="34"/>
        <end position="66"/>
    </location>
</feature>
<dbReference type="Gene3D" id="1.25.40.20">
    <property type="entry name" value="Ankyrin repeat-containing domain"/>
    <property type="match status" value="2"/>
</dbReference>
<evidence type="ECO:0000256" key="3">
    <source>
        <dbReference type="PROSITE-ProRule" id="PRU00023"/>
    </source>
</evidence>
<keyword evidence="2 3" id="KW-0040">ANK repeat</keyword>
<dbReference type="SMART" id="SM00248">
    <property type="entry name" value="ANK"/>
    <property type="match status" value="4"/>
</dbReference>
<protein>
    <submittedName>
        <fullName evidence="4">Uncharacterized protein</fullName>
    </submittedName>
</protein>
<dbReference type="PROSITE" id="PS50297">
    <property type="entry name" value="ANK_REP_REGION"/>
    <property type="match status" value="3"/>
</dbReference>
<dbReference type="Pfam" id="PF13857">
    <property type="entry name" value="Ank_5"/>
    <property type="match status" value="1"/>
</dbReference>
<accession>A0AAV2S766</accession>
<dbReference type="Pfam" id="PF12796">
    <property type="entry name" value="Ank_2"/>
    <property type="match status" value="1"/>
</dbReference>
<dbReference type="SUPFAM" id="SSF48403">
    <property type="entry name" value="Ankyrin repeat"/>
    <property type="match status" value="2"/>
</dbReference>
<dbReference type="AlphaFoldDB" id="A0AAV2S766"/>
<feature type="repeat" description="ANK" evidence="3">
    <location>
        <begin position="190"/>
        <end position="222"/>
    </location>
</feature>
<organism evidence="4 5">
    <name type="scientific">Meganyctiphanes norvegica</name>
    <name type="common">Northern krill</name>
    <name type="synonym">Thysanopoda norvegica</name>
    <dbReference type="NCBI Taxonomy" id="48144"/>
    <lineage>
        <taxon>Eukaryota</taxon>
        <taxon>Metazoa</taxon>
        <taxon>Ecdysozoa</taxon>
        <taxon>Arthropoda</taxon>
        <taxon>Crustacea</taxon>
        <taxon>Multicrustacea</taxon>
        <taxon>Malacostraca</taxon>
        <taxon>Eumalacostraca</taxon>
        <taxon>Eucarida</taxon>
        <taxon>Euphausiacea</taxon>
        <taxon>Euphausiidae</taxon>
        <taxon>Meganyctiphanes</taxon>
    </lineage>
</organism>
<dbReference type="Proteomes" id="UP001497623">
    <property type="component" value="Unassembled WGS sequence"/>
</dbReference>
<gene>
    <name evidence="4" type="ORF">MNOR_LOCUS32895</name>
</gene>
<keyword evidence="1" id="KW-0677">Repeat</keyword>
<dbReference type="EMBL" id="CAXKWB010045822">
    <property type="protein sequence ID" value="CAL4162857.1"/>
    <property type="molecule type" value="Genomic_DNA"/>
</dbReference>
<proteinExistence type="predicted"/>
<evidence type="ECO:0000256" key="1">
    <source>
        <dbReference type="ARBA" id="ARBA00022737"/>
    </source>
</evidence>
<sequence>DPLHWAATTNNVEEIKNIIGDGADIDQKTGSGYTGNTALHIGGRYGRTEVVRLLLKNGADATITNDAGESPMDRAHIQFCRQSPRNMWCALATSDYRTTLPLLLDGCEKSGCVTGLQCEVRQCRKVTATTTSTKGHLRAAAASCGPQVWFWWSAQRCRNYPFHWAAVVGDETEVSRFLGKGRDVNLRDGDRYTPLMLAAWAGRAETVSLLLDHGGDTELTNVRGRTALILANKRFCSNPNSKGCNLGGVDYNETILLLEQGISSPETATAVTRTFAPCVRFQYWGTWYEASSCLCCWNNKNWCATSTSPQGSITAWDYCDISE</sequence>
<evidence type="ECO:0000256" key="2">
    <source>
        <dbReference type="ARBA" id="ARBA00023043"/>
    </source>
</evidence>
<dbReference type="InterPro" id="IPR002110">
    <property type="entry name" value="Ankyrin_rpt"/>
</dbReference>
<name>A0AAV2S766_MEGNR</name>
<dbReference type="InterPro" id="IPR036770">
    <property type="entry name" value="Ankyrin_rpt-contain_sf"/>
</dbReference>
<reference evidence="4 5" key="1">
    <citation type="submission" date="2024-05" db="EMBL/GenBank/DDBJ databases">
        <authorList>
            <person name="Wallberg A."/>
        </authorList>
    </citation>
    <scope>NUCLEOTIDE SEQUENCE [LARGE SCALE GENOMIC DNA]</scope>
</reference>
<comment type="caution">
    <text evidence="4">The sequence shown here is derived from an EMBL/GenBank/DDBJ whole genome shotgun (WGS) entry which is preliminary data.</text>
</comment>